<dbReference type="EMBL" id="JAATLM010000001">
    <property type="protein sequence ID" value="NIZ69878.1"/>
    <property type="molecule type" value="Genomic_DNA"/>
</dbReference>
<sequence>MDQQFFFFMLERVFRVYYYVLLSTVIISWIPSLRHSAIGGVLYALTEPYVRLFRGRFSRIGMLDISFLWAILFWSLLLRIISIAQAGRTVSIFTVLAMFIIMVFQVIQSLLLILLILTIVRLIFYKTQSPQGRHAGTMMDMVLNPMVQSIKALVSKKRFISHQRLLVYLLLALAVGYYLWSFWVGTLLNLLLQTLA</sequence>
<gene>
    <name evidence="2" type="ORF">HCT48_06615</name>
</gene>
<dbReference type="RefSeq" id="WP_167695950.1">
    <property type="nucleotide sequence ID" value="NZ_CP118181.1"/>
</dbReference>
<comment type="caution">
    <text evidence="2">The sequence shown here is derived from an EMBL/GenBank/DDBJ whole genome shotgun (WGS) entry which is preliminary data.</text>
</comment>
<evidence type="ECO:0000313" key="3">
    <source>
        <dbReference type="Proteomes" id="UP000778951"/>
    </source>
</evidence>
<accession>A0A968KW55</accession>
<protein>
    <submittedName>
        <fullName evidence="2">YggT family protein</fullName>
    </submittedName>
</protein>
<dbReference type="AlphaFoldDB" id="A0A968KW55"/>
<feature type="transmembrane region" description="Helical" evidence="1">
    <location>
        <begin position="165"/>
        <end position="183"/>
    </location>
</feature>
<dbReference type="InterPro" id="IPR003425">
    <property type="entry name" value="CCB3/YggT"/>
</dbReference>
<evidence type="ECO:0000256" key="1">
    <source>
        <dbReference type="SAM" id="Phobius"/>
    </source>
</evidence>
<dbReference type="Pfam" id="PF02325">
    <property type="entry name" value="CCB3_YggT"/>
    <property type="match status" value="1"/>
</dbReference>
<dbReference type="GO" id="GO:0016020">
    <property type="term" value="C:membrane"/>
    <property type="evidence" value="ECO:0007669"/>
    <property type="project" value="InterPro"/>
</dbReference>
<organism evidence="2 3">
    <name type="scientific">Entomospira culicis</name>
    <dbReference type="NCBI Taxonomy" id="2719989"/>
    <lineage>
        <taxon>Bacteria</taxon>
        <taxon>Pseudomonadati</taxon>
        <taxon>Spirochaetota</taxon>
        <taxon>Spirochaetia</taxon>
        <taxon>Spirochaetales</taxon>
        <taxon>Spirochaetaceae</taxon>
        <taxon>Entomospira</taxon>
    </lineage>
</organism>
<feature type="transmembrane region" description="Helical" evidence="1">
    <location>
        <begin position="92"/>
        <end position="124"/>
    </location>
</feature>
<proteinExistence type="predicted"/>
<dbReference type="Proteomes" id="UP000778951">
    <property type="component" value="Unassembled WGS sequence"/>
</dbReference>
<name>A0A968KW55_9SPIO</name>
<keyword evidence="1" id="KW-0472">Membrane</keyword>
<keyword evidence="1" id="KW-1133">Transmembrane helix</keyword>
<keyword evidence="3" id="KW-1185">Reference proteome</keyword>
<reference evidence="2" key="1">
    <citation type="submission" date="2020-03" db="EMBL/GenBank/DDBJ databases">
        <title>Spirochaetal bacteria isolated from arthropods constitute a novel genus Entomospira genus novum within the order Spirochaetales.</title>
        <authorList>
            <person name="Grana-Miraglia L."/>
            <person name="Sikutova S."/>
            <person name="Fingerle V."/>
            <person name="Sing A."/>
            <person name="Castillo-Ramirez S."/>
            <person name="Margos G."/>
            <person name="Rudolf I."/>
        </authorList>
    </citation>
    <scope>NUCLEOTIDE SEQUENCE</scope>
    <source>
        <strain evidence="2">BR149</strain>
    </source>
</reference>
<feature type="transmembrane region" description="Helical" evidence="1">
    <location>
        <begin position="66"/>
        <end position="86"/>
    </location>
</feature>
<evidence type="ECO:0000313" key="2">
    <source>
        <dbReference type="EMBL" id="NIZ69878.1"/>
    </source>
</evidence>
<keyword evidence="1" id="KW-0812">Transmembrane</keyword>
<feature type="transmembrane region" description="Helical" evidence="1">
    <location>
        <begin position="16"/>
        <end position="45"/>
    </location>
</feature>